<organism evidence="1 2">
    <name type="scientific">Meishania litoralis</name>
    <dbReference type="NCBI Taxonomy" id="3434685"/>
    <lineage>
        <taxon>Bacteria</taxon>
        <taxon>Pseudomonadati</taxon>
        <taxon>Bacteroidota</taxon>
        <taxon>Flavobacteriia</taxon>
        <taxon>Flavobacteriales</taxon>
        <taxon>Flavobacteriaceae</taxon>
        <taxon>Meishania</taxon>
    </lineage>
</organism>
<evidence type="ECO:0000313" key="1">
    <source>
        <dbReference type="EMBL" id="MFH6603627.1"/>
    </source>
</evidence>
<proteinExistence type="predicted"/>
<dbReference type="Proteomes" id="UP001595191">
    <property type="component" value="Unassembled WGS sequence"/>
</dbReference>
<keyword evidence="2" id="KW-1185">Reference proteome</keyword>
<reference evidence="1" key="1">
    <citation type="submission" date="2024-09" db="EMBL/GenBank/DDBJ databases">
        <authorList>
            <person name="Liu J."/>
        </authorList>
    </citation>
    <scope>NUCLEOTIDE SEQUENCE</scope>
    <source>
        <strain evidence="1">NBU2967</strain>
    </source>
</reference>
<accession>A0ACC7LPX5</accession>
<comment type="caution">
    <text evidence="1">The sequence shown here is derived from an EMBL/GenBank/DDBJ whole genome shotgun (WGS) entry which is preliminary data.</text>
</comment>
<name>A0ACC7LPX5_9FLAO</name>
<protein>
    <submittedName>
        <fullName evidence="1">Tyrosine-protein phosphatase</fullName>
    </submittedName>
</protein>
<gene>
    <name evidence="1" type="ORF">ACEZ3G_09080</name>
</gene>
<dbReference type="EMBL" id="JBHFPV010000002">
    <property type="protein sequence ID" value="MFH6603627.1"/>
    <property type="molecule type" value="Genomic_DNA"/>
</dbReference>
<sequence>MLTIFNRKKYLIDALKGFIDIHNHILPGVDDGAKTVEESIALIKGFSEYGIQNFIATPHIMDNYYPNNPGTISKSLEILNHGLAINDLNHISVEASAEHMIDSNFENLLANGEVMTLQNNYLLVEMSYLQASINFDEAIKKIAEHRLFPILAHPERYVFLQKKFKKYQKMKDQGVLFQMNLLSLGEFYGKEVQQTAMKLLEADLINFLASDVHNKTQLEGLKEIKVTNKLLDTLLPIIERTIYNFS</sequence>
<evidence type="ECO:0000313" key="2">
    <source>
        <dbReference type="Proteomes" id="UP001595191"/>
    </source>
</evidence>